<dbReference type="CDD" id="cd06257">
    <property type="entry name" value="DnaJ"/>
    <property type="match status" value="1"/>
</dbReference>
<evidence type="ECO:0000256" key="1">
    <source>
        <dbReference type="ARBA" id="ARBA00010476"/>
    </source>
</evidence>
<dbReference type="AlphaFoldDB" id="A0A9W8CQ59"/>
<feature type="domain" description="J" evidence="3">
    <location>
        <begin position="26"/>
        <end position="100"/>
    </location>
</feature>
<accession>A0A9W8CQ59</accession>
<dbReference type="Gene3D" id="1.20.1280.20">
    <property type="entry name" value="HscB, C-terminal domain"/>
    <property type="match status" value="1"/>
</dbReference>
<dbReference type="SUPFAM" id="SSF47144">
    <property type="entry name" value="HSC20 (HSCB), C-terminal oligomerisation domain"/>
    <property type="match status" value="1"/>
</dbReference>
<keyword evidence="2" id="KW-0143">Chaperone</keyword>
<gene>
    <name evidence="4" type="primary">JAC1</name>
    <name evidence="4" type="ORF">LPJ53_005138</name>
</gene>
<dbReference type="PROSITE" id="PS50076">
    <property type="entry name" value="DNAJ_2"/>
    <property type="match status" value="1"/>
</dbReference>
<evidence type="ECO:0000313" key="4">
    <source>
        <dbReference type="EMBL" id="KAJ1720206.1"/>
    </source>
</evidence>
<dbReference type="GO" id="GO:0051259">
    <property type="term" value="P:protein complex oligomerization"/>
    <property type="evidence" value="ECO:0007669"/>
    <property type="project" value="InterPro"/>
</dbReference>
<dbReference type="SUPFAM" id="SSF46565">
    <property type="entry name" value="Chaperone J-domain"/>
    <property type="match status" value="1"/>
</dbReference>
<sequence length="196" mass="22065">MTTSQTSLFCDNKECATIQPVGGDISYFDILLGGKPPSFEVDTGDLRRNFLRLQQTVHPDSYSQKERTEHSLAEAQSSWINHAYSTLKDPLLRAQYLLKLHNSEIGEEDQITDPELLMEVMDTRENIEMAQSDEQMADIKRSNDAKTAAVIEDLAAAFDSGDIARAKQLTNHLQYLYRVSQAVHAWEPGKPVVISH</sequence>
<dbReference type="Gene3D" id="1.10.287.110">
    <property type="entry name" value="DnaJ domain"/>
    <property type="match status" value="1"/>
</dbReference>
<reference evidence="4" key="1">
    <citation type="submission" date="2022-07" db="EMBL/GenBank/DDBJ databases">
        <title>Phylogenomic reconstructions and comparative analyses of Kickxellomycotina fungi.</title>
        <authorList>
            <person name="Reynolds N.K."/>
            <person name="Stajich J.E."/>
            <person name="Barry K."/>
            <person name="Grigoriev I.V."/>
            <person name="Crous P."/>
            <person name="Smith M.E."/>
        </authorList>
    </citation>
    <scope>NUCLEOTIDE SEQUENCE</scope>
    <source>
        <strain evidence="4">NBRC 32514</strain>
    </source>
</reference>
<comment type="similarity">
    <text evidence="1">Belongs to the HscB family.</text>
</comment>
<dbReference type="InterPro" id="IPR004640">
    <property type="entry name" value="HscB"/>
</dbReference>
<dbReference type="PANTHER" id="PTHR14021">
    <property type="entry name" value="IRON-SULFUR CLUSTER CO-CHAPERONE PROTEIN HSCB"/>
    <property type="match status" value="1"/>
</dbReference>
<name>A0A9W8CQ59_9FUNG</name>
<dbReference type="PANTHER" id="PTHR14021:SF15">
    <property type="entry name" value="IRON-SULFUR CLUSTER CO-CHAPERONE PROTEIN HSCB"/>
    <property type="match status" value="1"/>
</dbReference>
<organism evidence="4 5">
    <name type="scientific">Coemansia erecta</name>
    <dbReference type="NCBI Taxonomy" id="147472"/>
    <lineage>
        <taxon>Eukaryota</taxon>
        <taxon>Fungi</taxon>
        <taxon>Fungi incertae sedis</taxon>
        <taxon>Zoopagomycota</taxon>
        <taxon>Kickxellomycotina</taxon>
        <taxon>Kickxellomycetes</taxon>
        <taxon>Kickxellales</taxon>
        <taxon>Kickxellaceae</taxon>
        <taxon>Coemansia</taxon>
    </lineage>
</organism>
<dbReference type="GO" id="GO:0051087">
    <property type="term" value="F:protein-folding chaperone binding"/>
    <property type="evidence" value="ECO:0007669"/>
    <property type="project" value="InterPro"/>
</dbReference>
<dbReference type="Proteomes" id="UP001149813">
    <property type="component" value="Unassembled WGS sequence"/>
</dbReference>
<dbReference type="EMBL" id="JANBOJ010000283">
    <property type="protein sequence ID" value="KAJ1720206.1"/>
    <property type="molecule type" value="Genomic_DNA"/>
</dbReference>
<dbReference type="InterPro" id="IPR036386">
    <property type="entry name" value="HscB_C_sf"/>
</dbReference>
<dbReference type="Pfam" id="PF07743">
    <property type="entry name" value="HSCB_C"/>
    <property type="match status" value="1"/>
</dbReference>
<dbReference type="GO" id="GO:0001671">
    <property type="term" value="F:ATPase activator activity"/>
    <property type="evidence" value="ECO:0007669"/>
    <property type="project" value="InterPro"/>
</dbReference>
<dbReference type="GO" id="GO:0005739">
    <property type="term" value="C:mitochondrion"/>
    <property type="evidence" value="ECO:0007669"/>
    <property type="project" value="TreeGrafter"/>
</dbReference>
<keyword evidence="5" id="KW-1185">Reference proteome</keyword>
<evidence type="ECO:0000256" key="2">
    <source>
        <dbReference type="ARBA" id="ARBA00023186"/>
    </source>
</evidence>
<evidence type="ECO:0000259" key="3">
    <source>
        <dbReference type="PROSITE" id="PS50076"/>
    </source>
</evidence>
<proteinExistence type="inferred from homology"/>
<dbReference type="NCBIfam" id="TIGR00714">
    <property type="entry name" value="hscB"/>
    <property type="match status" value="1"/>
</dbReference>
<evidence type="ECO:0000313" key="5">
    <source>
        <dbReference type="Proteomes" id="UP001149813"/>
    </source>
</evidence>
<dbReference type="InterPro" id="IPR001623">
    <property type="entry name" value="DnaJ_domain"/>
</dbReference>
<protein>
    <submittedName>
        <fullName evidence="4">Molecular chaperone</fullName>
    </submittedName>
</protein>
<dbReference type="InterPro" id="IPR036869">
    <property type="entry name" value="J_dom_sf"/>
</dbReference>
<dbReference type="OrthoDB" id="448954at2759"/>
<dbReference type="GO" id="GO:0044571">
    <property type="term" value="P:[2Fe-2S] cluster assembly"/>
    <property type="evidence" value="ECO:0007669"/>
    <property type="project" value="InterPro"/>
</dbReference>
<comment type="caution">
    <text evidence="4">The sequence shown here is derived from an EMBL/GenBank/DDBJ whole genome shotgun (WGS) entry which is preliminary data.</text>
</comment>
<dbReference type="InterPro" id="IPR009073">
    <property type="entry name" value="HscB_oligo_C"/>
</dbReference>